<organism evidence="2 3">
    <name type="scientific">Gordonia iterans</name>
    <dbReference type="NCBI Taxonomy" id="1004901"/>
    <lineage>
        <taxon>Bacteria</taxon>
        <taxon>Bacillati</taxon>
        <taxon>Actinomycetota</taxon>
        <taxon>Actinomycetes</taxon>
        <taxon>Mycobacteriales</taxon>
        <taxon>Gordoniaceae</taxon>
        <taxon>Gordonia</taxon>
    </lineage>
</organism>
<dbReference type="KEGG" id="git:C6V83_14290"/>
<evidence type="ECO:0000313" key="3">
    <source>
        <dbReference type="Proteomes" id="UP000239814"/>
    </source>
</evidence>
<dbReference type="InterPro" id="IPR019692">
    <property type="entry name" value="CFP-6_PH"/>
</dbReference>
<sequence>MMAVTPWFGLLFLTLIPQVWWIRRVRTVADADGLTAVRAFGEERVTWDRVDGLAFPRWRAVRAVLTDGAALTLPAVAFDDLPALSAISGGRVPDPFAAEREARLAAQD</sequence>
<reference evidence="2 3" key="1">
    <citation type="submission" date="2018-03" db="EMBL/GenBank/DDBJ databases">
        <title>Characteristics and genome of n-alkane degrading marine bacteria Gordonia iterans isolated from crude oil contaminated in Tae-an, South Korea.</title>
        <authorList>
            <person name="Lee S.-S."/>
            <person name="Kim H."/>
        </authorList>
    </citation>
    <scope>NUCLEOTIDE SEQUENCE [LARGE SCALE GENOMIC DNA]</scope>
    <source>
        <strain evidence="2 3">Co17</strain>
    </source>
</reference>
<proteinExistence type="predicted"/>
<dbReference type="AlphaFoldDB" id="A0A2S0KKR4"/>
<feature type="domain" description="Low molecular weight protein antigen 6 PH" evidence="1">
    <location>
        <begin position="24"/>
        <end position="94"/>
    </location>
</feature>
<evidence type="ECO:0000313" key="2">
    <source>
        <dbReference type="EMBL" id="AVM02272.1"/>
    </source>
</evidence>
<name>A0A2S0KKR4_9ACTN</name>
<keyword evidence="3" id="KW-1185">Reference proteome</keyword>
<dbReference type="OrthoDB" id="5190396at2"/>
<gene>
    <name evidence="2" type="ORF">C6V83_14290</name>
</gene>
<dbReference type="EMBL" id="CP027433">
    <property type="protein sequence ID" value="AVM02272.1"/>
    <property type="molecule type" value="Genomic_DNA"/>
</dbReference>
<accession>A0A2S0KKR4</accession>
<dbReference type="Pfam" id="PF10756">
    <property type="entry name" value="bPH_6"/>
    <property type="match status" value="1"/>
</dbReference>
<dbReference type="Proteomes" id="UP000239814">
    <property type="component" value="Chromosome"/>
</dbReference>
<evidence type="ECO:0000259" key="1">
    <source>
        <dbReference type="Pfam" id="PF10756"/>
    </source>
</evidence>
<protein>
    <recommendedName>
        <fullName evidence="1">Low molecular weight protein antigen 6 PH domain-containing protein</fullName>
    </recommendedName>
</protein>